<proteinExistence type="predicted"/>
<dbReference type="Proteomes" id="UP001345013">
    <property type="component" value="Unassembled WGS sequence"/>
</dbReference>
<comment type="caution">
    <text evidence="3">The sequence shown here is derived from an EMBL/GenBank/DDBJ whole genome shotgun (WGS) entry which is preliminary data.</text>
</comment>
<dbReference type="PANTHER" id="PTHR34883:SF8">
    <property type="entry name" value="EXTRACELLULAR SERINE-RICH PROTEIN (AFU_ORTHOLOGUE AFUA_6G00670)"/>
    <property type="match status" value="1"/>
</dbReference>
<feature type="region of interest" description="Disordered" evidence="1">
    <location>
        <begin position="386"/>
        <end position="407"/>
    </location>
</feature>
<dbReference type="InterPro" id="IPR052953">
    <property type="entry name" value="Ser-rich/MCO-related"/>
</dbReference>
<keyword evidence="2" id="KW-0812">Transmembrane</keyword>
<evidence type="ECO:0000313" key="3">
    <source>
        <dbReference type="EMBL" id="KAK5098981.1"/>
    </source>
</evidence>
<feature type="region of interest" description="Disordered" evidence="1">
    <location>
        <begin position="106"/>
        <end position="158"/>
    </location>
</feature>
<keyword evidence="2" id="KW-0472">Membrane</keyword>
<name>A0ABR0KK66_9EURO</name>
<feature type="compositionally biased region" description="Low complexity" evidence="1">
    <location>
        <begin position="143"/>
        <end position="158"/>
    </location>
</feature>
<dbReference type="Gene3D" id="2.60.40.420">
    <property type="entry name" value="Cupredoxins - blue copper proteins"/>
    <property type="match status" value="1"/>
</dbReference>
<accession>A0ABR0KK66</accession>
<keyword evidence="2" id="KW-1133">Transmembrane helix</keyword>
<sequence>MVLAEVGDYIEYAFYPRNHSVVRADYDYPCVPYDLVRPSPGFSSGWMPVDTILDDPPKWTVQVNNTDPIFFYCSGIEACDEYGMVGVVNPNANTSLDTHRKKAEEMTYTLQPGDRWPTEGPDPADEGEDHEEGHEDENGEYGATSPTSTPTVTVTPTSAATTSAVSATGGHSGLAPGAIAGIAIGAAVILLVAGIALWICGRRSRGHRNAGNEDGSWSLGFLGGKKDPQSGAATPATMPPAYNPHGMPVMTEASKGYPGEGVNTSIVERYGSPTGSPPPQVSPYYMQQTFPPHLLDPAAFNHNPYAGTTGLAQHPPEQHYQFYRPELDSGTPAPRSPPLTSGMPTMTNTATGDRNSVSMSGVTHSRGGSPDIINEMNAINRSPGTINQGGGAVPNVQEPMPQRGGLGMDIKRIDLSG</sequence>
<feature type="compositionally biased region" description="Polar residues" evidence="1">
    <location>
        <begin position="338"/>
        <end position="363"/>
    </location>
</feature>
<keyword evidence="4" id="KW-1185">Reference proteome</keyword>
<protein>
    <submittedName>
        <fullName evidence="3">Uncharacterized protein</fullName>
    </submittedName>
</protein>
<dbReference type="EMBL" id="JAVRRG010000012">
    <property type="protein sequence ID" value="KAK5098981.1"/>
    <property type="molecule type" value="Genomic_DNA"/>
</dbReference>
<organism evidence="3 4">
    <name type="scientific">Lithohypha guttulata</name>
    <dbReference type="NCBI Taxonomy" id="1690604"/>
    <lineage>
        <taxon>Eukaryota</taxon>
        <taxon>Fungi</taxon>
        <taxon>Dikarya</taxon>
        <taxon>Ascomycota</taxon>
        <taxon>Pezizomycotina</taxon>
        <taxon>Eurotiomycetes</taxon>
        <taxon>Chaetothyriomycetidae</taxon>
        <taxon>Chaetothyriales</taxon>
        <taxon>Trichomeriaceae</taxon>
        <taxon>Lithohypha</taxon>
    </lineage>
</organism>
<dbReference type="InterPro" id="IPR008972">
    <property type="entry name" value="Cupredoxin"/>
</dbReference>
<dbReference type="SUPFAM" id="SSF49503">
    <property type="entry name" value="Cupredoxins"/>
    <property type="match status" value="1"/>
</dbReference>
<reference evidence="3 4" key="1">
    <citation type="submission" date="2023-08" db="EMBL/GenBank/DDBJ databases">
        <title>Black Yeasts Isolated from many extreme environments.</title>
        <authorList>
            <person name="Coleine C."/>
            <person name="Stajich J.E."/>
            <person name="Selbmann L."/>
        </authorList>
    </citation>
    <scope>NUCLEOTIDE SEQUENCE [LARGE SCALE GENOMIC DNA]</scope>
    <source>
        <strain evidence="3 4">CCFEE 5885</strain>
    </source>
</reference>
<gene>
    <name evidence="3" type="ORF">LTR24_001609</name>
</gene>
<evidence type="ECO:0000313" key="4">
    <source>
        <dbReference type="Proteomes" id="UP001345013"/>
    </source>
</evidence>
<feature type="region of interest" description="Disordered" evidence="1">
    <location>
        <begin position="326"/>
        <end position="371"/>
    </location>
</feature>
<evidence type="ECO:0000256" key="2">
    <source>
        <dbReference type="SAM" id="Phobius"/>
    </source>
</evidence>
<feature type="transmembrane region" description="Helical" evidence="2">
    <location>
        <begin position="178"/>
        <end position="200"/>
    </location>
</feature>
<dbReference type="PANTHER" id="PTHR34883">
    <property type="entry name" value="SERINE-RICH PROTEIN, PUTATIVE-RELATED-RELATED"/>
    <property type="match status" value="1"/>
</dbReference>
<feature type="compositionally biased region" description="Acidic residues" evidence="1">
    <location>
        <begin position="122"/>
        <end position="139"/>
    </location>
</feature>
<evidence type="ECO:0000256" key="1">
    <source>
        <dbReference type="SAM" id="MobiDB-lite"/>
    </source>
</evidence>